<dbReference type="EMBL" id="JBJUIK010000014">
    <property type="protein sequence ID" value="KAL3504649.1"/>
    <property type="molecule type" value="Genomic_DNA"/>
</dbReference>
<keyword evidence="4" id="KW-1185">Reference proteome</keyword>
<keyword evidence="1" id="KW-0175">Coiled coil</keyword>
<evidence type="ECO:0000256" key="2">
    <source>
        <dbReference type="SAM" id="MobiDB-lite"/>
    </source>
</evidence>
<gene>
    <name evidence="3" type="ORF">ACH5RR_034490</name>
</gene>
<proteinExistence type="predicted"/>
<accession>A0ABD2YEK6</accession>
<feature type="region of interest" description="Disordered" evidence="2">
    <location>
        <begin position="1"/>
        <end position="20"/>
    </location>
</feature>
<organism evidence="3 4">
    <name type="scientific">Cinchona calisaya</name>
    <dbReference type="NCBI Taxonomy" id="153742"/>
    <lineage>
        <taxon>Eukaryota</taxon>
        <taxon>Viridiplantae</taxon>
        <taxon>Streptophyta</taxon>
        <taxon>Embryophyta</taxon>
        <taxon>Tracheophyta</taxon>
        <taxon>Spermatophyta</taxon>
        <taxon>Magnoliopsida</taxon>
        <taxon>eudicotyledons</taxon>
        <taxon>Gunneridae</taxon>
        <taxon>Pentapetalae</taxon>
        <taxon>asterids</taxon>
        <taxon>lamiids</taxon>
        <taxon>Gentianales</taxon>
        <taxon>Rubiaceae</taxon>
        <taxon>Cinchonoideae</taxon>
        <taxon>Cinchoneae</taxon>
        <taxon>Cinchona</taxon>
    </lineage>
</organism>
<protein>
    <submittedName>
        <fullName evidence="3">Uncharacterized protein</fullName>
    </submittedName>
</protein>
<evidence type="ECO:0000313" key="3">
    <source>
        <dbReference type="EMBL" id="KAL3504649.1"/>
    </source>
</evidence>
<feature type="coiled-coil region" evidence="1">
    <location>
        <begin position="423"/>
        <end position="450"/>
    </location>
</feature>
<dbReference type="Proteomes" id="UP001630127">
    <property type="component" value="Unassembled WGS sequence"/>
</dbReference>
<dbReference type="Gene3D" id="1.20.5.4130">
    <property type="match status" value="1"/>
</dbReference>
<reference evidence="3 4" key="1">
    <citation type="submission" date="2024-11" db="EMBL/GenBank/DDBJ databases">
        <title>A near-complete genome assembly of Cinchona calisaya.</title>
        <authorList>
            <person name="Lian D.C."/>
            <person name="Zhao X.W."/>
            <person name="Wei L."/>
        </authorList>
    </citation>
    <scope>NUCLEOTIDE SEQUENCE [LARGE SCALE GENOMIC DNA]</scope>
    <source>
        <tissue evidence="3">Nenye</tissue>
    </source>
</reference>
<name>A0ABD2YEK6_9GENT</name>
<dbReference type="AlphaFoldDB" id="A0ABD2YEK6"/>
<evidence type="ECO:0000256" key="1">
    <source>
        <dbReference type="SAM" id="Coils"/>
    </source>
</evidence>
<comment type="caution">
    <text evidence="3">The sequence shown here is derived from an EMBL/GenBank/DDBJ whole genome shotgun (WGS) entry which is preliminary data.</text>
</comment>
<sequence>MDIVDFPEPEAPSIHHDDPDLVGLENSNMMNEVDKIKIINLLISIWSPYARFVSKWYTEDQELQVRLKNSDQVVQKVIQGNEEDMGSAAPSPTKIKTGFSILQSLAGEISGIEDLRLVSDALITSPSSVFAGQVVNLMDSVLQNLNDTFIFLAEDTTSSTIILYVKEEEVEYLKETLSFVRNFLLLVPNRLIDDFLRVFNAAQVFALTILFLLYDAGGSASINNEELVRELGDALLIMVTSIDSVVLEVICDEYSESLLVAAAPDGDDDDDTPTLDDKVLEFVDFLIRKLRLMLSYNEAATKDQFDILIDELSFLRSSLMEDLLLFNLKNKNPIIKEIKSLTISTRALIFKAGSFIYMYPDKKKDERMAEYCRLKLPDLLATVDNLGRQASELFNSYFFSCRKSWKSFNCPSTTNVLDYVNFIINKLQQLNALEHHMERAHEEIESMRKLLCDLAEHLGNSHVKFLLTRFKNVAYQAEHVADSFVAGEGSIWVHKLGLFVVIKDVKILHKELKAMLTITMATTCDTVIPTLSSSASSHANYCVTRGFEGEDDAEDEAHIEDGDQAFQEFKEFFKNVDYVLQKMVIDFRAVS</sequence>
<evidence type="ECO:0000313" key="4">
    <source>
        <dbReference type="Proteomes" id="UP001630127"/>
    </source>
</evidence>